<dbReference type="InterPro" id="IPR011032">
    <property type="entry name" value="GroES-like_sf"/>
</dbReference>
<evidence type="ECO:0000259" key="4">
    <source>
        <dbReference type="SMART" id="SM00829"/>
    </source>
</evidence>
<keyword evidence="6" id="KW-1185">Reference proteome</keyword>
<evidence type="ECO:0000313" key="5">
    <source>
        <dbReference type="EMBL" id="GME66684.1"/>
    </source>
</evidence>
<proteinExistence type="inferred from homology"/>
<keyword evidence="2" id="KW-0551">Lipid droplet</keyword>
<dbReference type="Proteomes" id="UP001165120">
    <property type="component" value="Unassembled WGS sequence"/>
</dbReference>
<dbReference type="PANTHER" id="PTHR11695">
    <property type="entry name" value="ALCOHOL DEHYDROGENASE RELATED"/>
    <property type="match status" value="1"/>
</dbReference>
<dbReference type="EMBL" id="BSXN01000021">
    <property type="protein sequence ID" value="GME66684.1"/>
    <property type="molecule type" value="Genomic_DNA"/>
</dbReference>
<accession>A0A9W6SUH7</accession>
<dbReference type="PANTHER" id="PTHR11695:SF294">
    <property type="entry name" value="RETICULON-4-INTERACTING PROTEIN 1, MITOCHONDRIAL"/>
    <property type="match status" value="1"/>
</dbReference>
<dbReference type="GO" id="GO:0016491">
    <property type="term" value="F:oxidoreductase activity"/>
    <property type="evidence" value="ECO:0007669"/>
    <property type="project" value="InterPro"/>
</dbReference>
<comment type="subcellular location">
    <subcellularLocation>
        <location evidence="1">Lipid droplet</location>
    </subcellularLocation>
</comment>
<dbReference type="InterPro" id="IPR013154">
    <property type="entry name" value="ADH-like_N"/>
</dbReference>
<dbReference type="InterPro" id="IPR050700">
    <property type="entry name" value="YIM1/Zinc_Alcohol_DH_Fams"/>
</dbReference>
<dbReference type="GO" id="GO:0005739">
    <property type="term" value="C:mitochondrion"/>
    <property type="evidence" value="ECO:0007669"/>
    <property type="project" value="TreeGrafter"/>
</dbReference>
<reference evidence="5" key="1">
    <citation type="submission" date="2023-04" db="EMBL/GenBank/DDBJ databases">
        <title>Candida boidinii NBRC 10035.</title>
        <authorList>
            <person name="Ichikawa N."/>
            <person name="Sato H."/>
            <person name="Tonouchi N."/>
        </authorList>
    </citation>
    <scope>NUCLEOTIDE SEQUENCE</scope>
    <source>
        <strain evidence="5">NBRC 10035</strain>
    </source>
</reference>
<sequence length="373" mass="40398">MSTSIPFPKVEAGKFKYKAVVYTNYGTPLTYQEVAFDLPDPTDPTKFVKDDEILIKVKAASINPVDLILHQFTLKFIKRGQLKGFGGDVSGDVLQVGSAIKDYKVGDRIVADILDLVGPNGSFGEYAVINMKTYTLLSKIPDGMTYQQAAALPIVSGTSFCLLEDSGIDLKGKNVLILGGGSSVGTSGIMFAKYFFGAKNVIATCSPRSSEKTLKAGADKVVDYSKGAKHEFDEVVSIVKEIGKFDFILDTIRDTVFLNDLNKVLKTAKEGGKYSVVAGSASLNYEKVSVLDFLPSRALLKNAVGYKLGLCKYNVATESLHKNENWGPAIKKLFEEGHFNANIDSVFTVDELDKNIKKVASGASKGKVVCSFE</sequence>
<gene>
    <name evidence="5" type="ORF">Cboi02_000013600</name>
</gene>
<dbReference type="Pfam" id="PF08240">
    <property type="entry name" value="ADH_N"/>
    <property type="match status" value="1"/>
</dbReference>
<dbReference type="Pfam" id="PF13602">
    <property type="entry name" value="ADH_zinc_N_2"/>
    <property type="match status" value="1"/>
</dbReference>
<organism evidence="5 6">
    <name type="scientific">Candida boidinii</name>
    <name type="common">Yeast</name>
    <dbReference type="NCBI Taxonomy" id="5477"/>
    <lineage>
        <taxon>Eukaryota</taxon>
        <taxon>Fungi</taxon>
        <taxon>Dikarya</taxon>
        <taxon>Ascomycota</taxon>
        <taxon>Saccharomycotina</taxon>
        <taxon>Pichiomycetes</taxon>
        <taxon>Pichiales</taxon>
        <taxon>Pichiaceae</taxon>
        <taxon>Ogataea</taxon>
        <taxon>Ogataea/Candida clade</taxon>
    </lineage>
</organism>
<evidence type="ECO:0000256" key="2">
    <source>
        <dbReference type="ARBA" id="ARBA00022677"/>
    </source>
</evidence>
<evidence type="ECO:0000256" key="3">
    <source>
        <dbReference type="ARBA" id="ARBA00038249"/>
    </source>
</evidence>
<dbReference type="InterPro" id="IPR020843">
    <property type="entry name" value="ER"/>
</dbReference>
<dbReference type="SMART" id="SM00829">
    <property type="entry name" value="PKS_ER"/>
    <property type="match status" value="1"/>
</dbReference>
<dbReference type="SUPFAM" id="SSF50129">
    <property type="entry name" value="GroES-like"/>
    <property type="match status" value="1"/>
</dbReference>
<comment type="similarity">
    <text evidence="3">Belongs to the YIM1 family.</text>
</comment>
<feature type="domain" description="Enoyl reductase (ER)" evidence="4">
    <location>
        <begin position="26"/>
        <end position="370"/>
    </location>
</feature>
<dbReference type="Gene3D" id="3.40.50.720">
    <property type="entry name" value="NAD(P)-binding Rossmann-like Domain"/>
    <property type="match status" value="1"/>
</dbReference>
<dbReference type="SUPFAM" id="SSF51735">
    <property type="entry name" value="NAD(P)-binding Rossmann-fold domains"/>
    <property type="match status" value="1"/>
</dbReference>
<evidence type="ECO:0000256" key="1">
    <source>
        <dbReference type="ARBA" id="ARBA00004502"/>
    </source>
</evidence>
<protein>
    <submittedName>
        <fullName evidence="5">Unnamed protein product</fullName>
    </submittedName>
</protein>
<dbReference type="AlphaFoldDB" id="A0A9W6SUH7"/>
<evidence type="ECO:0000313" key="6">
    <source>
        <dbReference type="Proteomes" id="UP001165120"/>
    </source>
</evidence>
<name>A0A9W6SUH7_CANBO</name>
<dbReference type="InterPro" id="IPR036291">
    <property type="entry name" value="NAD(P)-bd_dom_sf"/>
</dbReference>
<dbReference type="Gene3D" id="3.90.180.10">
    <property type="entry name" value="Medium-chain alcohol dehydrogenases, catalytic domain"/>
    <property type="match status" value="1"/>
</dbReference>
<comment type="caution">
    <text evidence="5">The sequence shown here is derived from an EMBL/GenBank/DDBJ whole genome shotgun (WGS) entry which is preliminary data.</text>
</comment>
<dbReference type="GO" id="GO:0005811">
    <property type="term" value="C:lipid droplet"/>
    <property type="evidence" value="ECO:0007669"/>
    <property type="project" value="UniProtKB-SubCell"/>
</dbReference>